<keyword evidence="3" id="KW-1185">Reference proteome</keyword>
<dbReference type="InterPro" id="IPR014729">
    <property type="entry name" value="Rossmann-like_a/b/a_fold"/>
</dbReference>
<feature type="domain" description="Diphthamide synthase" evidence="1">
    <location>
        <begin position="8"/>
        <end position="199"/>
    </location>
</feature>
<dbReference type="Pfam" id="PF01902">
    <property type="entry name" value="Diphthami_syn_2"/>
    <property type="match status" value="1"/>
</dbReference>
<comment type="caution">
    <text evidence="2">The sequence shown here is derived from an EMBL/GenBank/DDBJ whole genome shotgun (WGS) entry which is preliminary data.</text>
</comment>
<dbReference type="Gene3D" id="3.90.1490.10">
    <property type="entry name" value="putative n-type atp pyrophosphatase, domain 2"/>
    <property type="match status" value="1"/>
</dbReference>
<accession>A0A840EY13</accession>
<dbReference type="RefSeq" id="WP_183477303.1">
    <property type="nucleotide sequence ID" value="NZ_JACIFO010000004.1"/>
</dbReference>
<dbReference type="CDD" id="cd01994">
    <property type="entry name" value="AANH_PF0828-like"/>
    <property type="match status" value="1"/>
</dbReference>
<dbReference type="Gene3D" id="3.40.50.620">
    <property type="entry name" value="HUPs"/>
    <property type="match status" value="1"/>
</dbReference>
<organism evidence="2 3">
    <name type="scientific">Mesonia hippocampi</name>
    <dbReference type="NCBI Taxonomy" id="1628250"/>
    <lineage>
        <taxon>Bacteria</taxon>
        <taxon>Pseudomonadati</taxon>
        <taxon>Bacteroidota</taxon>
        <taxon>Flavobacteriia</taxon>
        <taxon>Flavobacteriales</taxon>
        <taxon>Flavobacteriaceae</taxon>
        <taxon>Mesonia</taxon>
    </lineage>
</organism>
<proteinExistence type="predicted"/>
<name>A0A840EY13_9FLAO</name>
<evidence type="ECO:0000259" key="1">
    <source>
        <dbReference type="Pfam" id="PF01902"/>
    </source>
</evidence>
<reference evidence="2 3" key="1">
    <citation type="submission" date="2020-08" db="EMBL/GenBank/DDBJ databases">
        <title>Genomic Encyclopedia of Type Strains, Phase IV (KMG-IV): sequencing the most valuable type-strain genomes for metagenomic binning, comparative biology and taxonomic classification.</title>
        <authorList>
            <person name="Goeker M."/>
        </authorList>
    </citation>
    <scope>NUCLEOTIDE SEQUENCE [LARGE SCALE GENOMIC DNA]</scope>
    <source>
        <strain evidence="2 3">DSM 29568</strain>
    </source>
</reference>
<dbReference type="Proteomes" id="UP000553034">
    <property type="component" value="Unassembled WGS sequence"/>
</dbReference>
<evidence type="ECO:0000313" key="2">
    <source>
        <dbReference type="EMBL" id="MBB4118944.1"/>
    </source>
</evidence>
<dbReference type="SUPFAM" id="SSF52402">
    <property type="entry name" value="Adenine nucleotide alpha hydrolases-like"/>
    <property type="match status" value="1"/>
</dbReference>
<dbReference type="EMBL" id="JACIFO010000004">
    <property type="protein sequence ID" value="MBB4118944.1"/>
    <property type="molecule type" value="Genomic_DNA"/>
</dbReference>
<protein>
    <submittedName>
        <fullName evidence="2">Uncharacterized protein (TIGR00290 family)</fullName>
    </submittedName>
</protein>
<dbReference type="InterPro" id="IPR002761">
    <property type="entry name" value="Diphthami_syn_dom"/>
</dbReference>
<evidence type="ECO:0000313" key="3">
    <source>
        <dbReference type="Proteomes" id="UP000553034"/>
    </source>
</evidence>
<gene>
    <name evidence="2" type="ORF">GGR32_001235</name>
</gene>
<sequence length="246" mass="27818">MEKRYLNWSTGKDACLALHKLNTANKPVEKLLTTLNAETKRVSMHGVSADLLRAQAKALGIPLEEIALSGEVSLETYNKKMQEYAEKLKSEGFTTAVFGDIFLEDLRAYRETQLQKVSLAADFPLWNTAPKALLTEFFQLGYKAIIVAVNASVLDKSYCGKELTPELIDSFPDGVDICGENGEYHTFVYNGPMFKTPVDFIIGETVKHTYKPVKNKNEGDCFKNCFKEEEELTWDTSFWFTNLQLK</sequence>
<dbReference type="AlphaFoldDB" id="A0A840EY13"/>